<dbReference type="InterPro" id="IPR040442">
    <property type="entry name" value="Pyrv_kinase-like_dom_sf"/>
</dbReference>
<sequence>MTHFPTLFDGRPLVAPGVHDALSAVQAEAAGFRALFVGGSGIAFSRLARPDVGLLTLPEMADAIARIADRVGTPLIADADSGFGNAAHVARTARAYARAGAAVMQLEDQAPLKPVDALASRPLVSVADMVGRIRAAKDAASILVSARTDAPATRPFAETLDRAHAYVEAGADLLFVEGLSDAAELAHLAKTFGPRLPLVHNLMEGGRSPFATVPEAHAAGFTLLLFPATLIRAHVAANAAALAALADGRAPAITADVAATIGAPAWLAAMARYA</sequence>
<dbReference type="InterPro" id="IPR039556">
    <property type="entry name" value="ICL/PEPM"/>
</dbReference>
<dbReference type="InterPro" id="IPR015813">
    <property type="entry name" value="Pyrv/PenolPyrv_kinase-like_dom"/>
</dbReference>
<dbReference type="GO" id="GO:0016833">
    <property type="term" value="F:oxo-acid-lyase activity"/>
    <property type="evidence" value="ECO:0007669"/>
    <property type="project" value="UniProtKB-ARBA"/>
</dbReference>
<evidence type="ECO:0000313" key="2">
    <source>
        <dbReference type="Proteomes" id="UP000515292"/>
    </source>
</evidence>
<dbReference type="Pfam" id="PF13714">
    <property type="entry name" value="PEP_mutase"/>
    <property type="match status" value="1"/>
</dbReference>
<dbReference type="PANTHER" id="PTHR42905:SF5">
    <property type="entry name" value="CARBOXYVINYL-CARBOXYPHOSPHONATE PHOSPHORYLMUTASE, CHLOROPLASTIC"/>
    <property type="match status" value="1"/>
</dbReference>
<dbReference type="Proteomes" id="UP000515292">
    <property type="component" value="Chromosome"/>
</dbReference>
<dbReference type="RefSeq" id="WP_182297662.1">
    <property type="nucleotide sequence ID" value="NZ_CP059851.1"/>
</dbReference>
<dbReference type="KEGG" id="sand:H3309_05015"/>
<name>A0A7G5IKE7_9SPHN</name>
<keyword evidence="1" id="KW-0456">Lyase</keyword>
<proteinExistence type="predicted"/>
<organism evidence="1 2">
    <name type="scientific">Sandaracinobacteroides saxicola</name>
    <dbReference type="NCBI Taxonomy" id="2759707"/>
    <lineage>
        <taxon>Bacteria</taxon>
        <taxon>Pseudomonadati</taxon>
        <taxon>Pseudomonadota</taxon>
        <taxon>Alphaproteobacteria</taxon>
        <taxon>Sphingomonadales</taxon>
        <taxon>Sphingosinicellaceae</taxon>
        <taxon>Sandaracinobacteroides</taxon>
    </lineage>
</organism>
<dbReference type="AlphaFoldDB" id="A0A7G5IKE7"/>
<dbReference type="CDD" id="cd00377">
    <property type="entry name" value="ICL_PEPM"/>
    <property type="match status" value="1"/>
</dbReference>
<protein>
    <submittedName>
        <fullName evidence="1">Isocitrate lyase/PEP mutase family protein</fullName>
    </submittedName>
</protein>
<dbReference type="PANTHER" id="PTHR42905">
    <property type="entry name" value="PHOSPHOENOLPYRUVATE CARBOXYLASE"/>
    <property type="match status" value="1"/>
</dbReference>
<reference evidence="1 2" key="1">
    <citation type="submission" date="2020-07" db="EMBL/GenBank/DDBJ databases">
        <title>Complete genome sequence for Sandaracinobacter sp. M6.</title>
        <authorList>
            <person name="Tang Y."/>
            <person name="Liu Q."/>
            <person name="Guo Z."/>
            <person name="Lei P."/>
            <person name="Huang B."/>
        </authorList>
    </citation>
    <scope>NUCLEOTIDE SEQUENCE [LARGE SCALE GENOMIC DNA]</scope>
    <source>
        <strain evidence="1 2">M6</strain>
    </source>
</reference>
<keyword evidence="2" id="KW-1185">Reference proteome</keyword>
<evidence type="ECO:0000313" key="1">
    <source>
        <dbReference type="EMBL" id="QMW23839.1"/>
    </source>
</evidence>
<accession>A0A7G5IKE7</accession>
<dbReference type="EMBL" id="CP059851">
    <property type="protein sequence ID" value="QMW23839.1"/>
    <property type="molecule type" value="Genomic_DNA"/>
</dbReference>
<dbReference type="SUPFAM" id="SSF51621">
    <property type="entry name" value="Phosphoenolpyruvate/pyruvate domain"/>
    <property type="match status" value="1"/>
</dbReference>
<dbReference type="Gene3D" id="3.20.20.60">
    <property type="entry name" value="Phosphoenolpyruvate-binding domains"/>
    <property type="match status" value="1"/>
</dbReference>
<gene>
    <name evidence="1" type="ORF">H3309_05015</name>
</gene>